<dbReference type="GO" id="GO:0008703">
    <property type="term" value="F:5-amino-6-(5-phosphoribosylamino)uracil reductase activity"/>
    <property type="evidence" value="ECO:0007669"/>
    <property type="project" value="InterPro"/>
</dbReference>
<reference evidence="3" key="1">
    <citation type="submission" date="2016-10" db="EMBL/GenBank/DDBJ databases">
        <authorList>
            <person name="Varghese N."/>
            <person name="Submissions S."/>
        </authorList>
    </citation>
    <scope>NUCLEOTIDE SEQUENCE [LARGE SCALE GENOMIC DNA]</scope>
    <source>
        <strain evidence="3">DSM 45079</strain>
    </source>
</reference>
<organism evidence="2 3">
    <name type="scientific">Jiangella alkaliphila</name>
    <dbReference type="NCBI Taxonomy" id="419479"/>
    <lineage>
        <taxon>Bacteria</taxon>
        <taxon>Bacillati</taxon>
        <taxon>Actinomycetota</taxon>
        <taxon>Actinomycetes</taxon>
        <taxon>Jiangellales</taxon>
        <taxon>Jiangellaceae</taxon>
        <taxon>Jiangella</taxon>
    </lineage>
</organism>
<dbReference type="InterPro" id="IPR024072">
    <property type="entry name" value="DHFR-like_dom_sf"/>
</dbReference>
<dbReference type="Pfam" id="PF01872">
    <property type="entry name" value="RibD_C"/>
    <property type="match status" value="1"/>
</dbReference>
<dbReference type="OrthoDB" id="2313602at2"/>
<dbReference type="Proteomes" id="UP000182977">
    <property type="component" value="Chromosome I"/>
</dbReference>
<dbReference type="InterPro" id="IPR002734">
    <property type="entry name" value="RibDG_C"/>
</dbReference>
<dbReference type="InterPro" id="IPR050765">
    <property type="entry name" value="Riboflavin_Biosynth_HTPR"/>
</dbReference>
<dbReference type="SUPFAM" id="SSF53597">
    <property type="entry name" value="Dihydrofolate reductase-like"/>
    <property type="match status" value="1"/>
</dbReference>
<dbReference type="STRING" id="419479.SAMN04488563_1400"/>
<feature type="domain" description="Bacterial bifunctional deaminase-reductase C-terminal" evidence="1">
    <location>
        <begin position="6"/>
        <end position="176"/>
    </location>
</feature>
<dbReference type="EMBL" id="LT629791">
    <property type="protein sequence ID" value="SDU38399.1"/>
    <property type="molecule type" value="Genomic_DNA"/>
</dbReference>
<name>A0A1H2I2V9_9ACTN</name>
<evidence type="ECO:0000313" key="3">
    <source>
        <dbReference type="Proteomes" id="UP000182977"/>
    </source>
</evidence>
<dbReference type="PANTHER" id="PTHR38011:SF12">
    <property type="entry name" value="BIFUNCTIONAL DEAMINASE-REDUCTASE DOMAIN PROTEIN"/>
    <property type="match status" value="1"/>
</dbReference>
<keyword evidence="3" id="KW-1185">Reference proteome</keyword>
<dbReference type="PANTHER" id="PTHR38011">
    <property type="entry name" value="DIHYDROFOLATE REDUCTASE FAMILY PROTEIN (AFU_ORTHOLOGUE AFUA_8G06820)"/>
    <property type="match status" value="1"/>
</dbReference>
<proteinExistence type="predicted"/>
<dbReference type="AlphaFoldDB" id="A0A1H2I2V9"/>
<dbReference type="GO" id="GO:0009231">
    <property type="term" value="P:riboflavin biosynthetic process"/>
    <property type="evidence" value="ECO:0007669"/>
    <property type="project" value="InterPro"/>
</dbReference>
<accession>A0A1H2I2V9</accession>
<evidence type="ECO:0000259" key="1">
    <source>
        <dbReference type="Pfam" id="PF01872"/>
    </source>
</evidence>
<protein>
    <submittedName>
        <fullName evidence="2">Dihydrofolate reductase</fullName>
    </submittedName>
</protein>
<gene>
    <name evidence="2" type="ORF">SAMN04488563_1400</name>
</gene>
<dbReference type="Gene3D" id="3.40.430.10">
    <property type="entry name" value="Dihydrofolate Reductase, subunit A"/>
    <property type="match status" value="1"/>
</dbReference>
<dbReference type="RefSeq" id="WP_046767791.1">
    <property type="nucleotide sequence ID" value="NZ_KQ061223.1"/>
</dbReference>
<sequence>MSTSVLYMSVSADGYISAPDDFLGGPEGHRLHEWFAPGGEFAEVTGPAAEVMDEMGAAGAVVTGRRTAELMDHWGGDLNGRPIFVVSHRPPAPAARFGYPLVTYVTDGIASAMKQAQAAAGDKHVYVQGGYTAQQALAAGVLDELQIAQVPVLLGGGRRLFDVLPAEIELDIVRVIDTPEATHLRYRVRR</sequence>
<evidence type="ECO:0000313" key="2">
    <source>
        <dbReference type="EMBL" id="SDU38399.1"/>
    </source>
</evidence>